<accession>A0AB37XP94</accession>
<evidence type="ECO:0000313" key="2">
    <source>
        <dbReference type="Proteomes" id="UP000294017"/>
    </source>
</evidence>
<sequence length="69" mass="7512">MKAVTCTNTKLEVVDRPSPAPAKGQLLLDVLRCGICGSDLHARLHCDELADVMAESGYHAFMRSNQQVV</sequence>
<dbReference type="Proteomes" id="UP000294017">
    <property type="component" value="Unassembled WGS sequence"/>
</dbReference>
<protein>
    <submittedName>
        <fullName evidence="1">Alcohol dehydrogenase</fullName>
    </submittedName>
</protein>
<comment type="caution">
    <text evidence="1">The sequence shown here is derived from an EMBL/GenBank/DDBJ whole genome shotgun (WGS) entry which is preliminary data.</text>
</comment>
<organism evidence="1 2">
    <name type="scientific">Staphylococcus aureus</name>
    <dbReference type="NCBI Taxonomy" id="1280"/>
    <lineage>
        <taxon>Bacteria</taxon>
        <taxon>Bacillati</taxon>
        <taxon>Bacillota</taxon>
        <taxon>Bacilli</taxon>
        <taxon>Bacillales</taxon>
        <taxon>Staphylococcaceae</taxon>
        <taxon>Staphylococcus</taxon>
    </lineage>
</organism>
<dbReference type="AlphaFoldDB" id="A0AB37XP94"/>
<feature type="non-terminal residue" evidence="1">
    <location>
        <position position="69"/>
    </location>
</feature>
<gene>
    <name evidence="1" type="ORF">EIH03_17445</name>
</gene>
<name>A0AB37XP94_STAAU</name>
<reference evidence="1 2" key="1">
    <citation type="submission" date="2018-11" db="EMBL/GenBank/DDBJ databases">
        <title>Genomic profiling of Staphylococcus species from a Poultry farm system in KwaZulu-Natal, South Africa.</title>
        <authorList>
            <person name="Amoako D.G."/>
            <person name="Somboro A.M."/>
            <person name="Abia A.L.K."/>
            <person name="Bester L.A."/>
            <person name="Essack S.Y."/>
        </authorList>
    </citation>
    <scope>NUCLEOTIDE SEQUENCE [LARGE SCALE GENOMIC DNA]</scope>
    <source>
        <strain evidence="1 2">SA12</strain>
    </source>
</reference>
<evidence type="ECO:0000313" key="1">
    <source>
        <dbReference type="EMBL" id="RZH99957.1"/>
    </source>
</evidence>
<proteinExistence type="predicted"/>
<dbReference type="InterPro" id="IPR011032">
    <property type="entry name" value="GroES-like_sf"/>
</dbReference>
<dbReference type="EMBL" id="RQTF01000764">
    <property type="protein sequence ID" value="RZH99957.1"/>
    <property type="molecule type" value="Genomic_DNA"/>
</dbReference>
<dbReference type="SUPFAM" id="SSF50129">
    <property type="entry name" value="GroES-like"/>
    <property type="match status" value="1"/>
</dbReference>
<dbReference type="Gene3D" id="3.90.180.10">
    <property type="entry name" value="Medium-chain alcohol dehydrogenases, catalytic domain"/>
    <property type="match status" value="1"/>
</dbReference>